<reference evidence="3" key="1">
    <citation type="submission" date="2021-03" db="EMBL/GenBank/DDBJ databases">
        <title>Whole genome shotgun sequence of Actinoplanes auranticolor NBRC 12245.</title>
        <authorList>
            <person name="Komaki H."/>
            <person name="Tamura T."/>
        </authorList>
    </citation>
    <scope>NUCLEOTIDE SEQUENCE</scope>
    <source>
        <strain evidence="3">NBRC 12245</strain>
    </source>
</reference>
<evidence type="ECO:0000313" key="4">
    <source>
        <dbReference type="Proteomes" id="UP000681340"/>
    </source>
</evidence>
<keyword evidence="2" id="KW-0472">Membrane</keyword>
<dbReference type="RefSeq" id="WP_212988914.1">
    <property type="nucleotide sequence ID" value="NZ_BAABEA010000008.1"/>
</dbReference>
<proteinExistence type="predicted"/>
<feature type="region of interest" description="Disordered" evidence="1">
    <location>
        <begin position="1"/>
        <end position="20"/>
    </location>
</feature>
<evidence type="ECO:0000256" key="1">
    <source>
        <dbReference type="SAM" id="MobiDB-lite"/>
    </source>
</evidence>
<keyword evidence="4" id="KW-1185">Reference proteome</keyword>
<evidence type="ECO:0000256" key="2">
    <source>
        <dbReference type="SAM" id="Phobius"/>
    </source>
</evidence>
<keyword evidence="2" id="KW-1133">Transmembrane helix</keyword>
<sequence length="345" mass="36491">MNTVDDLRRTLEDQAGRAPDERGLIEGARAGAARIRRRRRVTAAAGTAAAVLVSALVVPFAVRHESAPPVAPSASSVSPVPAGPRRGSDLTVAFAPGKGLTVSAYTADTLTQDLMAVRDDGMKFYLHVSNPGTFGRDPIEGSKRVSVGDRDGWYLVRQSAGVTSSKPETVHSLLWETRDGFGLKFSSVSGQADLLATARAIRFVRPAPPSGPLQLGWVPDGLIPTSVDVRADRKTGSVHLLPPVSESSEDTGIFLSAEPVSPDWLTRWTEGAPPTHTIAGRQAWYRELPFGRRGTLRAILAVTAGDCGITVQATGPISFADLERLVGEATIGSCTSQDGWGPVVP</sequence>
<protein>
    <submittedName>
        <fullName evidence="3">Uncharacterized protein</fullName>
    </submittedName>
</protein>
<dbReference type="Proteomes" id="UP000681340">
    <property type="component" value="Unassembled WGS sequence"/>
</dbReference>
<gene>
    <name evidence="3" type="ORF">Aau02nite_28940</name>
</gene>
<feature type="transmembrane region" description="Helical" evidence="2">
    <location>
        <begin position="41"/>
        <end position="62"/>
    </location>
</feature>
<keyword evidence="2" id="KW-0812">Transmembrane</keyword>
<comment type="caution">
    <text evidence="3">The sequence shown here is derived from an EMBL/GenBank/DDBJ whole genome shotgun (WGS) entry which is preliminary data.</text>
</comment>
<accession>A0A919SA75</accession>
<organism evidence="3 4">
    <name type="scientific">Actinoplanes auranticolor</name>
    <dbReference type="NCBI Taxonomy" id="47988"/>
    <lineage>
        <taxon>Bacteria</taxon>
        <taxon>Bacillati</taxon>
        <taxon>Actinomycetota</taxon>
        <taxon>Actinomycetes</taxon>
        <taxon>Micromonosporales</taxon>
        <taxon>Micromonosporaceae</taxon>
        <taxon>Actinoplanes</taxon>
    </lineage>
</organism>
<name>A0A919SA75_9ACTN</name>
<evidence type="ECO:0000313" key="3">
    <source>
        <dbReference type="EMBL" id="GIM67809.1"/>
    </source>
</evidence>
<dbReference type="AlphaFoldDB" id="A0A919SA75"/>
<dbReference type="EMBL" id="BOQL01000024">
    <property type="protein sequence ID" value="GIM67809.1"/>
    <property type="molecule type" value="Genomic_DNA"/>
</dbReference>